<dbReference type="GO" id="GO:0022857">
    <property type="term" value="F:transmembrane transporter activity"/>
    <property type="evidence" value="ECO:0007669"/>
    <property type="project" value="InterPro"/>
</dbReference>
<dbReference type="SUPFAM" id="SSF161098">
    <property type="entry name" value="MetI-like"/>
    <property type="match status" value="1"/>
</dbReference>
<comment type="subcellular location">
    <subcellularLocation>
        <location evidence="1 9">Cell membrane</location>
        <topology evidence="1 9">Multi-pass membrane protein</topology>
    </subcellularLocation>
</comment>
<protein>
    <submittedName>
        <fullName evidence="11">Amino acid ABC transporter permease</fullName>
    </submittedName>
</protein>
<dbReference type="Pfam" id="PF00528">
    <property type="entry name" value="BPD_transp_1"/>
    <property type="match status" value="1"/>
</dbReference>
<dbReference type="NCBIfam" id="TIGR01726">
    <property type="entry name" value="HEQRo_perm_3TM"/>
    <property type="match status" value="1"/>
</dbReference>
<feature type="transmembrane region" description="Helical" evidence="9">
    <location>
        <begin position="67"/>
        <end position="86"/>
    </location>
</feature>
<dbReference type="InterPro" id="IPR000515">
    <property type="entry name" value="MetI-like"/>
</dbReference>
<evidence type="ECO:0000256" key="5">
    <source>
        <dbReference type="ARBA" id="ARBA00022692"/>
    </source>
</evidence>
<dbReference type="PROSITE" id="PS50928">
    <property type="entry name" value="ABC_TM1"/>
    <property type="match status" value="1"/>
</dbReference>
<keyword evidence="4" id="KW-1003">Cell membrane</keyword>
<dbReference type="Gene3D" id="1.10.3720.10">
    <property type="entry name" value="MetI-like"/>
    <property type="match status" value="1"/>
</dbReference>
<evidence type="ECO:0000256" key="8">
    <source>
        <dbReference type="ARBA" id="ARBA00023136"/>
    </source>
</evidence>
<dbReference type="EMBL" id="QNQT01000001">
    <property type="protein sequence ID" value="RDU38077.1"/>
    <property type="molecule type" value="Genomic_DNA"/>
</dbReference>
<organism evidence="11 12">
    <name type="scientific">Neobacillus piezotolerans</name>
    <dbReference type="NCBI Taxonomy" id="2259171"/>
    <lineage>
        <taxon>Bacteria</taxon>
        <taxon>Bacillati</taxon>
        <taxon>Bacillota</taxon>
        <taxon>Bacilli</taxon>
        <taxon>Bacillales</taxon>
        <taxon>Bacillaceae</taxon>
        <taxon>Neobacillus</taxon>
    </lineage>
</organism>
<comment type="caution">
    <text evidence="11">The sequence shown here is derived from an EMBL/GenBank/DDBJ whole genome shotgun (WGS) entry which is preliminary data.</text>
</comment>
<dbReference type="InterPro" id="IPR010065">
    <property type="entry name" value="AA_ABC_transptr_permease_3TM"/>
</dbReference>
<comment type="similarity">
    <text evidence="2">Belongs to the binding-protein-dependent transport system permease family. HisMQ subfamily.</text>
</comment>
<dbReference type="CDD" id="cd06261">
    <property type="entry name" value="TM_PBP2"/>
    <property type="match status" value="1"/>
</dbReference>
<evidence type="ECO:0000256" key="6">
    <source>
        <dbReference type="ARBA" id="ARBA00022970"/>
    </source>
</evidence>
<evidence type="ECO:0000313" key="11">
    <source>
        <dbReference type="EMBL" id="RDU38077.1"/>
    </source>
</evidence>
<dbReference type="AlphaFoldDB" id="A0A3D8GUI6"/>
<proteinExistence type="inferred from homology"/>
<name>A0A3D8GUI6_9BACI</name>
<sequence>MDILDFRWDIIWNYRDFFIRGIWVTIVLTVSGYVGGMLLGVFIGLGETSKRKLIYWPCKLYVDLFRGTPLLVQILIIDLALIPAIFGQSFGFMVSGITALLLNCAAYNAEIIRAGIQSIDKGQMEAARSLGLNHSQAMRKIILPQAFRRMIPPLGNEFIALLKDSSLVTVIAANDILYASKIVAGAYQRFWEPYLMAAVLYLILTYVVTKVVAYIEKRTSNHYNPRRKRERQVVAHDQSGKPA</sequence>
<evidence type="ECO:0000256" key="1">
    <source>
        <dbReference type="ARBA" id="ARBA00004651"/>
    </source>
</evidence>
<dbReference type="InterPro" id="IPR035906">
    <property type="entry name" value="MetI-like_sf"/>
</dbReference>
<dbReference type="GO" id="GO:0006865">
    <property type="term" value="P:amino acid transport"/>
    <property type="evidence" value="ECO:0007669"/>
    <property type="project" value="UniProtKB-KW"/>
</dbReference>
<keyword evidence="6" id="KW-0029">Amino-acid transport</keyword>
<keyword evidence="8 9" id="KW-0472">Membrane</keyword>
<dbReference type="PANTHER" id="PTHR30614:SF20">
    <property type="entry name" value="GLUTAMINE TRANSPORT SYSTEM PERMEASE PROTEIN GLNP"/>
    <property type="match status" value="1"/>
</dbReference>
<dbReference type="Proteomes" id="UP000257144">
    <property type="component" value="Unassembled WGS sequence"/>
</dbReference>
<dbReference type="InterPro" id="IPR043429">
    <property type="entry name" value="ArtM/GltK/GlnP/TcyL/YhdX-like"/>
</dbReference>
<feature type="transmembrane region" description="Helical" evidence="9">
    <location>
        <begin position="92"/>
        <end position="109"/>
    </location>
</feature>
<evidence type="ECO:0000256" key="7">
    <source>
        <dbReference type="ARBA" id="ARBA00022989"/>
    </source>
</evidence>
<keyword evidence="12" id="KW-1185">Reference proteome</keyword>
<accession>A0A3D8GUI6</accession>
<keyword evidence="3 9" id="KW-0813">Transport</keyword>
<reference evidence="11 12" key="1">
    <citation type="submission" date="2018-07" db="EMBL/GenBank/DDBJ databases">
        <title>Bacillus sp. YLB-04 draft genome sequence.</title>
        <authorList>
            <person name="Yu L."/>
            <person name="Tang X."/>
        </authorList>
    </citation>
    <scope>NUCLEOTIDE SEQUENCE [LARGE SCALE GENOMIC DNA]</scope>
    <source>
        <strain evidence="11 12">YLB-04</strain>
    </source>
</reference>
<keyword evidence="7 9" id="KW-1133">Transmembrane helix</keyword>
<gene>
    <name evidence="11" type="ORF">DRW41_00430</name>
</gene>
<feature type="domain" description="ABC transmembrane type-1" evidence="10">
    <location>
        <begin position="22"/>
        <end position="212"/>
    </location>
</feature>
<dbReference type="FunFam" id="1.10.3720.10:FF:000033">
    <property type="entry name" value="Polar amino acid ABC transporter permease"/>
    <property type="match status" value="1"/>
</dbReference>
<dbReference type="RefSeq" id="WP_115449987.1">
    <property type="nucleotide sequence ID" value="NZ_QNQT01000001.1"/>
</dbReference>
<feature type="transmembrane region" description="Helical" evidence="9">
    <location>
        <begin position="22"/>
        <end position="46"/>
    </location>
</feature>
<evidence type="ECO:0000259" key="10">
    <source>
        <dbReference type="PROSITE" id="PS50928"/>
    </source>
</evidence>
<evidence type="ECO:0000256" key="3">
    <source>
        <dbReference type="ARBA" id="ARBA00022448"/>
    </source>
</evidence>
<dbReference type="PANTHER" id="PTHR30614">
    <property type="entry name" value="MEMBRANE COMPONENT OF AMINO ACID ABC TRANSPORTER"/>
    <property type="match status" value="1"/>
</dbReference>
<evidence type="ECO:0000313" key="12">
    <source>
        <dbReference type="Proteomes" id="UP000257144"/>
    </source>
</evidence>
<evidence type="ECO:0000256" key="2">
    <source>
        <dbReference type="ARBA" id="ARBA00010072"/>
    </source>
</evidence>
<dbReference type="OrthoDB" id="9805999at2"/>
<dbReference type="GO" id="GO:0043190">
    <property type="term" value="C:ATP-binding cassette (ABC) transporter complex"/>
    <property type="evidence" value="ECO:0007669"/>
    <property type="project" value="InterPro"/>
</dbReference>
<evidence type="ECO:0000256" key="9">
    <source>
        <dbReference type="RuleBase" id="RU363032"/>
    </source>
</evidence>
<keyword evidence="5 9" id="KW-0812">Transmembrane</keyword>
<feature type="transmembrane region" description="Helical" evidence="9">
    <location>
        <begin position="194"/>
        <end position="215"/>
    </location>
</feature>
<evidence type="ECO:0000256" key="4">
    <source>
        <dbReference type="ARBA" id="ARBA00022475"/>
    </source>
</evidence>